<gene>
    <name evidence="6" type="ORF">NBR_LOCUS11486</name>
</gene>
<dbReference type="Gene3D" id="3.90.1520.10">
    <property type="entry name" value="H-NOX domain"/>
    <property type="match status" value="1"/>
</dbReference>
<dbReference type="EMBL" id="UYSL01020536">
    <property type="protein sequence ID" value="VDL75075.1"/>
    <property type="molecule type" value="Genomic_DNA"/>
</dbReference>
<evidence type="ECO:0000256" key="1">
    <source>
        <dbReference type="ARBA" id="ARBA00012202"/>
    </source>
</evidence>
<name>A0A0N4Y609_NIPBR</name>
<dbReference type="WBParaSite" id="NBR_0001148501-mRNA-1">
    <property type="protein sequence ID" value="NBR_0001148501-mRNA-1"/>
    <property type="gene ID" value="NBR_0001148501"/>
</dbReference>
<dbReference type="PANTHER" id="PTHR45655:SF13">
    <property type="entry name" value="SOLUBLE GUANYLATE CYCLASE GCY-32-RELATED"/>
    <property type="match status" value="1"/>
</dbReference>
<reference evidence="8" key="1">
    <citation type="submission" date="2017-02" db="UniProtKB">
        <authorList>
            <consortium name="WormBaseParasite"/>
        </authorList>
    </citation>
    <scope>IDENTIFICATION</scope>
</reference>
<dbReference type="GO" id="GO:0008074">
    <property type="term" value="C:guanylate cyclase complex, soluble"/>
    <property type="evidence" value="ECO:0007669"/>
    <property type="project" value="TreeGrafter"/>
</dbReference>
<dbReference type="InterPro" id="IPR011644">
    <property type="entry name" value="Heme_NO-bd"/>
</dbReference>
<evidence type="ECO:0000313" key="7">
    <source>
        <dbReference type="Proteomes" id="UP000271162"/>
    </source>
</evidence>
<sequence>MSVGPNSNESFQFGWIHQSFRQLVHQKYGNEVWQRIVEIAQFELGTESEVAHCYSDEDTLRLATSMANTIGGSINCPVQGIPLEEVWEAYGNFLIEYAMESGWNELLYALGYDVNPGFQGFLDSLDSLHYFVDHVIYKTKMRGPAFCCEAQQDGSLILHYYSIRYGIDNIVSPVRLPGASLASTWPKSKGEPVTYHTTMSIYAADSETGNRTSNAMVHVHEEFEAETTVAQSHWLFSPKKRHSTKTIKNALTNFKFLKSKGRKLSRRLIADRAHEQTDFRMSADDFCTAFPYHICFSTDLFIEHVGHFIRKAFPTINSKTNVCDIMEIVHPQVPLFFESDLIFPIFKEFLPYVQVQFSYESVLAFKNSHFIFQLKHTAEMAPALKNVKEPNFLKGPYIMQILLEFLRWPKLTQPIENPTDTSKGSKSVLSSRLSPYGLELFGEIVDLEHGSRLASWVCF</sequence>
<dbReference type="PANTHER" id="PTHR45655">
    <property type="entry name" value="GUANYLATE CYCLASE SOLUBLE SUBUNIT BETA-2"/>
    <property type="match status" value="1"/>
</dbReference>
<evidence type="ECO:0000256" key="2">
    <source>
        <dbReference type="ARBA" id="ARBA00022741"/>
    </source>
</evidence>
<reference evidence="6 7" key="2">
    <citation type="submission" date="2018-11" db="EMBL/GenBank/DDBJ databases">
        <authorList>
            <consortium name="Pathogen Informatics"/>
        </authorList>
    </citation>
    <scope>NUCLEOTIDE SEQUENCE [LARGE SCALE GENOMIC DNA]</scope>
</reference>
<feature type="domain" description="Heme NO-binding" evidence="4">
    <location>
        <begin position="14"/>
        <end position="170"/>
    </location>
</feature>
<dbReference type="Pfam" id="PF07701">
    <property type="entry name" value="HNOBA"/>
    <property type="match status" value="1"/>
</dbReference>
<dbReference type="GO" id="GO:0004383">
    <property type="term" value="F:guanylate cyclase activity"/>
    <property type="evidence" value="ECO:0007669"/>
    <property type="project" value="UniProtKB-EC"/>
</dbReference>
<dbReference type="InterPro" id="IPR024096">
    <property type="entry name" value="NO_sig/Golgi_transp_ligand-bd"/>
</dbReference>
<dbReference type="SUPFAM" id="SSF111126">
    <property type="entry name" value="Ligand-binding domain in the NO signalling and Golgi transport"/>
    <property type="match status" value="1"/>
</dbReference>
<feature type="domain" description="Haem NO binding associated" evidence="5">
    <location>
        <begin position="280"/>
        <end position="381"/>
    </location>
</feature>
<keyword evidence="2" id="KW-0547">Nucleotide-binding</keyword>
<dbReference type="InterPro" id="IPR011645">
    <property type="entry name" value="HNOB_dom_associated"/>
</dbReference>
<dbReference type="Gene3D" id="3.30.450.260">
    <property type="entry name" value="Haem NO binding associated domain"/>
    <property type="match status" value="1"/>
</dbReference>
<evidence type="ECO:0000259" key="4">
    <source>
        <dbReference type="Pfam" id="PF07700"/>
    </source>
</evidence>
<dbReference type="Proteomes" id="UP000271162">
    <property type="component" value="Unassembled WGS sequence"/>
</dbReference>
<protein>
    <recommendedName>
        <fullName evidence="1">guanylate cyclase</fullName>
        <ecNumber evidence="1">4.6.1.2</ecNumber>
    </recommendedName>
</protein>
<proteinExistence type="predicted"/>
<dbReference type="InterPro" id="IPR038158">
    <property type="entry name" value="H-NOX_domain_sf"/>
</dbReference>
<accession>A0A0N4Y609</accession>
<dbReference type="EC" id="4.6.1.2" evidence="1"/>
<dbReference type="GO" id="GO:0070482">
    <property type="term" value="P:response to oxygen levels"/>
    <property type="evidence" value="ECO:0007669"/>
    <property type="project" value="TreeGrafter"/>
</dbReference>
<organism evidence="8">
    <name type="scientific">Nippostrongylus brasiliensis</name>
    <name type="common">Rat hookworm</name>
    <dbReference type="NCBI Taxonomy" id="27835"/>
    <lineage>
        <taxon>Eukaryota</taxon>
        <taxon>Metazoa</taxon>
        <taxon>Ecdysozoa</taxon>
        <taxon>Nematoda</taxon>
        <taxon>Chromadorea</taxon>
        <taxon>Rhabditida</taxon>
        <taxon>Rhabditina</taxon>
        <taxon>Rhabditomorpha</taxon>
        <taxon>Strongyloidea</taxon>
        <taxon>Heligmosomidae</taxon>
        <taxon>Nippostrongylus</taxon>
    </lineage>
</organism>
<dbReference type="GO" id="GO:0000166">
    <property type="term" value="F:nucleotide binding"/>
    <property type="evidence" value="ECO:0007669"/>
    <property type="project" value="UniProtKB-KW"/>
</dbReference>
<evidence type="ECO:0000259" key="5">
    <source>
        <dbReference type="Pfam" id="PF07701"/>
    </source>
</evidence>
<dbReference type="InterPro" id="IPR042463">
    <property type="entry name" value="HNOB_dom_associated_sf"/>
</dbReference>
<dbReference type="STRING" id="27835.A0A0N4Y609"/>
<evidence type="ECO:0000256" key="3">
    <source>
        <dbReference type="ARBA" id="ARBA00023293"/>
    </source>
</evidence>
<dbReference type="GO" id="GO:0020037">
    <property type="term" value="F:heme binding"/>
    <property type="evidence" value="ECO:0007669"/>
    <property type="project" value="InterPro"/>
</dbReference>
<dbReference type="GO" id="GO:0019934">
    <property type="term" value="P:cGMP-mediated signaling"/>
    <property type="evidence" value="ECO:0007669"/>
    <property type="project" value="TreeGrafter"/>
</dbReference>
<dbReference type="AlphaFoldDB" id="A0A0N4Y609"/>
<evidence type="ECO:0000313" key="6">
    <source>
        <dbReference type="EMBL" id="VDL75075.1"/>
    </source>
</evidence>
<keyword evidence="3" id="KW-0141">cGMP biosynthesis</keyword>
<keyword evidence="7" id="KW-1185">Reference proteome</keyword>
<dbReference type="Pfam" id="PF07700">
    <property type="entry name" value="HNOB"/>
    <property type="match status" value="1"/>
</dbReference>
<evidence type="ECO:0000313" key="8">
    <source>
        <dbReference type="WBParaSite" id="NBR_0001148501-mRNA-1"/>
    </source>
</evidence>